<comment type="caution">
    <text evidence="11">The sequence shown here is derived from an EMBL/GenBank/DDBJ whole genome shotgun (WGS) entry which is preliminary data.</text>
</comment>
<evidence type="ECO:0000256" key="5">
    <source>
        <dbReference type="ARBA" id="ARBA00022676"/>
    </source>
</evidence>
<dbReference type="SUPFAM" id="SSF51445">
    <property type="entry name" value="(Trans)glycosidases"/>
    <property type="match status" value="1"/>
</dbReference>
<evidence type="ECO:0000256" key="3">
    <source>
        <dbReference type="ARBA" id="ARBA00012560"/>
    </source>
</evidence>
<evidence type="ECO:0000256" key="2">
    <source>
        <dbReference type="ARBA" id="ARBA00005684"/>
    </source>
</evidence>
<dbReference type="EC" id="2.4.1.25" evidence="3 10"/>
<evidence type="ECO:0000256" key="9">
    <source>
        <dbReference type="ARBA" id="ARBA00031501"/>
    </source>
</evidence>
<keyword evidence="5 10" id="KW-0328">Glycosyltransferase</keyword>
<dbReference type="GO" id="GO:0004134">
    <property type="term" value="F:4-alpha-glucanotransferase activity"/>
    <property type="evidence" value="ECO:0007669"/>
    <property type="project" value="UniProtKB-EC"/>
</dbReference>
<dbReference type="InterPro" id="IPR003385">
    <property type="entry name" value="Glyco_hydro_77"/>
</dbReference>
<keyword evidence="12" id="KW-1185">Reference proteome</keyword>
<evidence type="ECO:0000256" key="8">
    <source>
        <dbReference type="ARBA" id="ARBA00031423"/>
    </source>
</evidence>
<reference evidence="11 12" key="1">
    <citation type="submission" date="2021-01" db="EMBL/GenBank/DDBJ databases">
        <title>Genomic Encyclopedia of Type Strains, Phase IV (KMG-IV): sequencing the most valuable type-strain genomes for metagenomic binning, comparative biology and taxonomic classification.</title>
        <authorList>
            <person name="Goeker M."/>
        </authorList>
    </citation>
    <scope>NUCLEOTIDE SEQUENCE [LARGE SCALE GENOMIC DNA]</scope>
    <source>
        <strain evidence="11 12">DSM 24436</strain>
    </source>
</reference>
<keyword evidence="6 10" id="KW-0808">Transferase</keyword>
<evidence type="ECO:0000256" key="7">
    <source>
        <dbReference type="ARBA" id="ARBA00023277"/>
    </source>
</evidence>
<evidence type="ECO:0000256" key="1">
    <source>
        <dbReference type="ARBA" id="ARBA00000439"/>
    </source>
</evidence>
<comment type="similarity">
    <text evidence="2 10">Belongs to the disproportionating enzyme family.</text>
</comment>
<protein>
    <recommendedName>
        <fullName evidence="4 10">4-alpha-glucanotransferase</fullName>
        <ecNumber evidence="3 10">2.4.1.25</ecNumber>
    </recommendedName>
    <alternativeName>
        <fullName evidence="8 10">Amylomaltase</fullName>
    </alternativeName>
    <alternativeName>
        <fullName evidence="9 10">Disproportionating enzyme</fullName>
    </alternativeName>
</protein>
<keyword evidence="7 10" id="KW-0119">Carbohydrate metabolism</keyword>
<dbReference type="NCBIfam" id="TIGR00217">
    <property type="entry name" value="malQ"/>
    <property type="match status" value="1"/>
</dbReference>
<evidence type="ECO:0000313" key="11">
    <source>
        <dbReference type="EMBL" id="MBM7562538.1"/>
    </source>
</evidence>
<sequence length="493" mass="57080">MKKRSSGVLLHISSLPGEFGIGDLGKGAYAFLDFLEASKQKNWQILPIGITGYGDSPYQSFSAFAGNPYFIDLQELIDAGYLDSKSVKKAHLGKHKHKVDYEHLYFHKMPLLRAAYETAKDTIRPELDLFYKAEKIWLEDFALYMAIKAENDNKSWLHWAPGYENRHTEAVDAFKKTHESEIYFWVFTQYYFYKQWRALKAEANRRGISIIGDLPIYVAEDSADVWANPEYFKLTQFFRPVCVAGCPPDAFSETGQLWGNPIYNWDQMEKENYAWWIRRISHSLELFDVVRIDHFRGFEAYWEIPYGDPTAENGIWTKGPGKALFKVIQEELGDVNIIAEDLGYLTQEVIDLREYTGFPGMKILQFAFDAREESDYLPHNYSENFVAYTGTHDNETVVGWMDQVAKADRDFAIDYLKLDRSEGYNWGFIRGVWSSTAYMAIAQMQDFLGLDNKARMNFPSTLGGNWLWRITEKDLSESLAEKMARITKLYGRA</sequence>
<name>A0ABS2MSZ3_9FIRM</name>
<dbReference type="PANTHER" id="PTHR32438">
    <property type="entry name" value="4-ALPHA-GLUCANOTRANSFERASE DPE1, CHLOROPLASTIC/AMYLOPLASTIC"/>
    <property type="match status" value="1"/>
</dbReference>
<organism evidence="11 12">
    <name type="scientific">Fusibacter tunisiensis</name>
    <dbReference type="NCBI Taxonomy" id="1008308"/>
    <lineage>
        <taxon>Bacteria</taxon>
        <taxon>Bacillati</taxon>
        <taxon>Bacillota</taxon>
        <taxon>Clostridia</taxon>
        <taxon>Eubacteriales</taxon>
        <taxon>Eubacteriales Family XII. Incertae Sedis</taxon>
        <taxon>Fusibacter</taxon>
    </lineage>
</organism>
<dbReference type="InterPro" id="IPR017853">
    <property type="entry name" value="GH"/>
</dbReference>
<proteinExistence type="inferred from homology"/>
<dbReference type="Proteomes" id="UP000767854">
    <property type="component" value="Unassembled WGS sequence"/>
</dbReference>
<gene>
    <name evidence="11" type="ORF">JOC49_002099</name>
</gene>
<evidence type="ECO:0000256" key="6">
    <source>
        <dbReference type="ARBA" id="ARBA00022679"/>
    </source>
</evidence>
<dbReference type="Pfam" id="PF02446">
    <property type="entry name" value="Glyco_hydro_77"/>
    <property type="match status" value="1"/>
</dbReference>
<dbReference type="NCBIfam" id="NF011080">
    <property type="entry name" value="PRK14508.1-3"/>
    <property type="match status" value="1"/>
</dbReference>
<dbReference type="Gene3D" id="3.20.20.80">
    <property type="entry name" value="Glycosidases"/>
    <property type="match status" value="1"/>
</dbReference>
<evidence type="ECO:0000313" key="12">
    <source>
        <dbReference type="Proteomes" id="UP000767854"/>
    </source>
</evidence>
<dbReference type="RefSeq" id="WP_204664968.1">
    <property type="nucleotide sequence ID" value="NZ_JAFBDT010000021.1"/>
</dbReference>
<comment type="catalytic activity">
    <reaction evidence="1 10">
        <text>Transfers a segment of a (1-&gt;4)-alpha-D-glucan to a new position in an acceptor, which may be glucose or a (1-&gt;4)-alpha-D-glucan.</text>
        <dbReference type="EC" id="2.4.1.25"/>
    </reaction>
</comment>
<accession>A0ABS2MSZ3</accession>
<dbReference type="EMBL" id="JAFBDT010000021">
    <property type="protein sequence ID" value="MBM7562538.1"/>
    <property type="molecule type" value="Genomic_DNA"/>
</dbReference>
<dbReference type="PANTHER" id="PTHR32438:SF5">
    <property type="entry name" value="4-ALPHA-GLUCANOTRANSFERASE DPE1, CHLOROPLASTIC_AMYLOPLASTIC"/>
    <property type="match status" value="1"/>
</dbReference>
<evidence type="ECO:0000256" key="10">
    <source>
        <dbReference type="RuleBase" id="RU361207"/>
    </source>
</evidence>
<evidence type="ECO:0000256" key="4">
    <source>
        <dbReference type="ARBA" id="ARBA00020295"/>
    </source>
</evidence>